<evidence type="ECO:0000256" key="7">
    <source>
        <dbReference type="ARBA" id="ARBA00023136"/>
    </source>
</evidence>
<dbReference type="Proteomes" id="UP000569951">
    <property type="component" value="Unassembled WGS sequence"/>
</dbReference>
<evidence type="ECO:0000256" key="5">
    <source>
        <dbReference type="ARBA" id="ARBA00022692"/>
    </source>
</evidence>
<sequence length="487" mass="51387">MQDFLSLLNGIFFGLYAMALFVVAGGILTVRTGFLQFRRFRVIMSETIGSIRERNLVRGSGQITPFQATMVALSGTVGAGNITGVATALLIGGPGAIFWMWVIALLGMATKFAEATLAVHFRQLFNDGSVSGGPMYYLSRGLKLPWMGTLWAALTLGAAFGIGNLTQISTFSETLVSAFNIPTALIGMGAALLVLVTIGGGIVRIARFSQVAFPLMLVIYAVTTLGVIIANITHLPSALASIFGGAFGLAQVGGGVAGYAIMQVLKAGLGRGIFSNEAGFGSSAVAHAQAQVDHPVRQGFWGAFEVFLDTFVINTLTALAVLSVPDILQTTGGTAAQLMVDAVTSVGGLSGVWSALLALSIALFTLTTAMTWAFYAEEACIYLFGDGSRWPFRLLWAAVIFLAPLTTLDQVVLVSDTLNGMMALPNLIGLLALAPLLARLVASFFNGDEYRPSDFDDFEPWWNRRKRGAVPAAASNATGSVPFDDLP</sequence>
<keyword evidence="6 8" id="KW-1133">Transmembrane helix</keyword>
<dbReference type="Gene3D" id="1.20.1740.10">
    <property type="entry name" value="Amino acid/polyamine transporter I"/>
    <property type="match status" value="1"/>
</dbReference>
<evidence type="ECO:0000256" key="6">
    <source>
        <dbReference type="ARBA" id="ARBA00022989"/>
    </source>
</evidence>
<organism evidence="9 10">
    <name type="scientific">Deinobacterium chartae</name>
    <dbReference type="NCBI Taxonomy" id="521158"/>
    <lineage>
        <taxon>Bacteria</taxon>
        <taxon>Thermotogati</taxon>
        <taxon>Deinococcota</taxon>
        <taxon>Deinococci</taxon>
        <taxon>Deinococcales</taxon>
        <taxon>Deinococcaceae</taxon>
        <taxon>Deinobacterium</taxon>
    </lineage>
</organism>
<dbReference type="PANTHER" id="PTHR30330:SF3">
    <property type="entry name" value="TRANSCRIPTIONAL REGULATOR, LRP FAMILY"/>
    <property type="match status" value="1"/>
</dbReference>
<keyword evidence="10" id="KW-1185">Reference proteome</keyword>
<dbReference type="PROSITE" id="PS00873">
    <property type="entry name" value="NA_ALANINE_SYMP"/>
    <property type="match status" value="1"/>
</dbReference>
<evidence type="ECO:0000256" key="1">
    <source>
        <dbReference type="ARBA" id="ARBA00004651"/>
    </source>
</evidence>
<protein>
    <submittedName>
        <fullName evidence="9">AGCS family alanine or glycine:cation symporter</fullName>
    </submittedName>
</protein>
<evidence type="ECO:0000256" key="3">
    <source>
        <dbReference type="ARBA" id="ARBA00022448"/>
    </source>
</evidence>
<dbReference type="Pfam" id="PF01235">
    <property type="entry name" value="Na_Ala_symp"/>
    <property type="match status" value="1"/>
</dbReference>
<evidence type="ECO:0000313" key="9">
    <source>
        <dbReference type="EMBL" id="MBB6097465.1"/>
    </source>
</evidence>
<keyword evidence="3 8" id="KW-0813">Transport</keyword>
<keyword evidence="8" id="KW-0769">Symport</keyword>
<dbReference type="NCBIfam" id="TIGR00835">
    <property type="entry name" value="agcS"/>
    <property type="match status" value="1"/>
</dbReference>
<name>A0A841I0F6_9DEIO</name>
<proteinExistence type="inferred from homology"/>
<accession>A0A841I0F6</accession>
<feature type="transmembrane region" description="Helical" evidence="8">
    <location>
        <begin position="175"/>
        <end position="199"/>
    </location>
</feature>
<gene>
    <name evidence="9" type="ORF">HNR42_000882</name>
</gene>
<feature type="transmembrane region" description="Helical" evidence="8">
    <location>
        <begin position="355"/>
        <end position="375"/>
    </location>
</feature>
<dbReference type="PANTHER" id="PTHR30330">
    <property type="entry name" value="AGSS FAMILY TRANSPORTER, SODIUM-ALANINE"/>
    <property type="match status" value="1"/>
</dbReference>
<dbReference type="RefSeq" id="WP_183984941.1">
    <property type="nucleotide sequence ID" value="NZ_JACHHG010000003.1"/>
</dbReference>
<feature type="transmembrane region" description="Helical" evidence="8">
    <location>
        <begin position="427"/>
        <end position="445"/>
    </location>
</feature>
<keyword evidence="7 8" id="KW-0472">Membrane</keyword>
<comment type="subcellular location">
    <subcellularLocation>
        <location evidence="1 8">Cell membrane</location>
        <topology evidence="1 8">Multi-pass membrane protein</topology>
    </subcellularLocation>
</comment>
<dbReference type="EMBL" id="JACHHG010000003">
    <property type="protein sequence ID" value="MBB6097465.1"/>
    <property type="molecule type" value="Genomic_DNA"/>
</dbReference>
<evidence type="ECO:0000256" key="4">
    <source>
        <dbReference type="ARBA" id="ARBA00022475"/>
    </source>
</evidence>
<dbReference type="AlphaFoldDB" id="A0A841I0F6"/>
<evidence type="ECO:0000256" key="2">
    <source>
        <dbReference type="ARBA" id="ARBA00009261"/>
    </source>
</evidence>
<dbReference type="PRINTS" id="PR00175">
    <property type="entry name" value="NAALASMPORT"/>
</dbReference>
<evidence type="ECO:0000313" key="10">
    <source>
        <dbReference type="Proteomes" id="UP000569951"/>
    </source>
</evidence>
<feature type="transmembrane region" description="Helical" evidence="8">
    <location>
        <begin position="238"/>
        <end position="261"/>
    </location>
</feature>
<comment type="caution">
    <text evidence="9">The sequence shown here is derived from an EMBL/GenBank/DDBJ whole genome shotgun (WGS) entry which is preliminary data.</text>
</comment>
<evidence type="ECO:0000256" key="8">
    <source>
        <dbReference type="RuleBase" id="RU363064"/>
    </source>
</evidence>
<dbReference type="GO" id="GO:0005886">
    <property type="term" value="C:plasma membrane"/>
    <property type="evidence" value="ECO:0007669"/>
    <property type="project" value="UniProtKB-SubCell"/>
</dbReference>
<comment type="similarity">
    <text evidence="2 8">Belongs to the alanine or glycine:cation symporter (AGCS) (TC 2.A.25) family.</text>
</comment>
<feature type="transmembrane region" description="Helical" evidence="8">
    <location>
        <begin position="142"/>
        <end position="163"/>
    </location>
</feature>
<feature type="transmembrane region" description="Helical" evidence="8">
    <location>
        <begin position="68"/>
        <end position="91"/>
    </location>
</feature>
<keyword evidence="4 8" id="KW-1003">Cell membrane</keyword>
<feature type="transmembrane region" description="Helical" evidence="8">
    <location>
        <begin position="12"/>
        <end position="34"/>
    </location>
</feature>
<feature type="transmembrane region" description="Helical" evidence="8">
    <location>
        <begin position="97"/>
        <end position="121"/>
    </location>
</feature>
<dbReference type="InterPro" id="IPR001463">
    <property type="entry name" value="Na/Ala_symport"/>
</dbReference>
<feature type="transmembrane region" description="Helical" evidence="8">
    <location>
        <begin position="211"/>
        <end position="232"/>
    </location>
</feature>
<dbReference type="GO" id="GO:0005283">
    <property type="term" value="F:amino acid:sodium symporter activity"/>
    <property type="evidence" value="ECO:0007669"/>
    <property type="project" value="InterPro"/>
</dbReference>
<keyword evidence="5 8" id="KW-0812">Transmembrane</keyword>
<reference evidence="9 10" key="1">
    <citation type="submission" date="2020-08" db="EMBL/GenBank/DDBJ databases">
        <title>Genomic Encyclopedia of Type Strains, Phase IV (KMG-IV): sequencing the most valuable type-strain genomes for metagenomic binning, comparative biology and taxonomic classification.</title>
        <authorList>
            <person name="Goeker M."/>
        </authorList>
    </citation>
    <scope>NUCLEOTIDE SEQUENCE [LARGE SCALE GENOMIC DNA]</scope>
    <source>
        <strain evidence="9 10">DSM 21458</strain>
    </source>
</reference>
<feature type="transmembrane region" description="Helical" evidence="8">
    <location>
        <begin position="395"/>
        <end position="415"/>
    </location>
</feature>